<organism evidence="2 3">
    <name type="scientific">Citrobacter freundii</name>
    <dbReference type="NCBI Taxonomy" id="546"/>
    <lineage>
        <taxon>Bacteria</taxon>
        <taxon>Pseudomonadati</taxon>
        <taxon>Pseudomonadota</taxon>
        <taxon>Gammaproteobacteria</taxon>
        <taxon>Enterobacterales</taxon>
        <taxon>Enterobacteriaceae</taxon>
        <taxon>Citrobacter</taxon>
        <taxon>Citrobacter freundii complex</taxon>
    </lineage>
</organism>
<feature type="chain" id="PRO_5044465102" description="WG repeat-containing protein" evidence="1">
    <location>
        <begin position="20"/>
        <end position="204"/>
    </location>
</feature>
<dbReference type="Proteomes" id="UP000215827">
    <property type="component" value="Unassembled WGS sequence"/>
</dbReference>
<dbReference type="RefSeq" id="WP_044714158.1">
    <property type="nucleotide sequence ID" value="NZ_BHWY01000008.1"/>
</dbReference>
<reference evidence="2 3" key="1">
    <citation type="submission" date="2017-04" db="EMBL/GenBank/DDBJ databases">
        <title>Emergence of KPC-2-producing Citrobacter isolates from sediments of a Chinese river.</title>
        <authorList>
            <person name="Zheng B."/>
        </authorList>
    </citation>
    <scope>NUCLEOTIDE SEQUENCE [LARGE SCALE GENOMIC DNA]</scope>
    <source>
        <strain evidence="2 3">C191</strain>
    </source>
</reference>
<evidence type="ECO:0008006" key="4">
    <source>
        <dbReference type="Google" id="ProtNLM"/>
    </source>
</evidence>
<name>A0A9P3W8C5_CITFR</name>
<proteinExistence type="predicted"/>
<evidence type="ECO:0000313" key="2">
    <source>
        <dbReference type="EMBL" id="OYR05327.1"/>
    </source>
</evidence>
<evidence type="ECO:0000256" key="1">
    <source>
        <dbReference type="SAM" id="SignalP"/>
    </source>
</evidence>
<dbReference type="EMBL" id="NEFA01000008">
    <property type="protein sequence ID" value="OYR05327.1"/>
    <property type="molecule type" value="Genomic_DNA"/>
</dbReference>
<sequence>MKLSMFFILLLLSCGEVFASEPDYILRGRAILSQWGEIYCIKKYVLQGVDNNDVNDSLHLFDYSDRVSSLIYSDISKGNVFYYIDKNISDFGNLVNGKRLNLIACVELVDSVKYIEFIKKQDRYFYQNNAGVGSVIRSCGQKIPFGGYWRMISRYGIYESRRFKKGDIFPEWKSNDGFNGGEWILESRDDGGPIKLDVPYFKFD</sequence>
<gene>
    <name evidence="2" type="ORF">B9P89_08685</name>
</gene>
<evidence type="ECO:0000313" key="3">
    <source>
        <dbReference type="Proteomes" id="UP000215827"/>
    </source>
</evidence>
<accession>A0A9P3W8C5</accession>
<dbReference type="AlphaFoldDB" id="A0A9P3W8C5"/>
<keyword evidence="1" id="KW-0732">Signal</keyword>
<feature type="signal peptide" evidence="1">
    <location>
        <begin position="1"/>
        <end position="19"/>
    </location>
</feature>
<protein>
    <recommendedName>
        <fullName evidence="4">WG repeat-containing protein</fullName>
    </recommendedName>
</protein>
<comment type="caution">
    <text evidence="2">The sequence shown here is derived from an EMBL/GenBank/DDBJ whole genome shotgun (WGS) entry which is preliminary data.</text>
</comment>